<sequence length="211" mass="23255">MKNHRIALLGGGGRTGKLVLYHLINQGYQVKCLLRNPQKYQIESPLIEVVEGDALNPVAVKTLIQGCQSVISTVGQRKDEPLVASQATLNILEAMAELKIKRYVLLAGLNVDTPFDNKGPETVAATEWMKMTYPAIHADRQKTYSILSNSDVDWTLVRVPFIEFTETEGETVISLDDCLGSKISAGCIASFVVKLLTDNNYIKMSPFIANL</sequence>
<protein>
    <submittedName>
        <fullName evidence="2">NAD(P)H-binding protein</fullName>
    </submittedName>
</protein>
<dbReference type="PANTHER" id="PTHR43355">
    <property type="entry name" value="FLAVIN REDUCTASE (NADPH)"/>
    <property type="match status" value="1"/>
</dbReference>
<dbReference type="SUPFAM" id="SSF51735">
    <property type="entry name" value="NAD(P)-binding Rossmann-fold domains"/>
    <property type="match status" value="1"/>
</dbReference>
<dbReference type="Proteomes" id="UP000664698">
    <property type="component" value="Unassembled WGS sequence"/>
</dbReference>
<dbReference type="InterPro" id="IPR036291">
    <property type="entry name" value="NAD(P)-bd_dom_sf"/>
</dbReference>
<evidence type="ECO:0000313" key="2">
    <source>
        <dbReference type="EMBL" id="MBN7800420.1"/>
    </source>
</evidence>
<dbReference type="EMBL" id="JAFKCW010000001">
    <property type="protein sequence ID" value="MBN7800420.1"/>
    <property type="molecule type" value="Genomic_DNA"/>
</dbReference>
<proteinExistence type="predicted"/>
<organism evidence="2 3">
    <name type="scientific">Algoriphagus aestuariicola</name>
    <dbReference type="NCBI Taxonomy" id="1852016"/>
    <lineage>
        <taxon>Bacteria</taxon>
        <taxon>Pseudomonadati</taxon>
        <taxon>Bacteroidota</taxon>
        <taxon>Cytophagia</taxon>
        <taxon>Cytophagales</taxon>
        <taxon>Cyclobacteriaceae</taxon>
        <taxon>Algoriphagus</taxon>
    </lineage>
</organism>
<feature type="domain" description="NAD(P)-binding" evidence="1">
    <location>
        <begin position="10"/>
        <end position="198"/>
    </location>
</feature>
<dbReference type="InterPro" id="IPR051606">
    <property type="entry name" value="Polyketide_Oxido-like"/>
</dbReference>
<dbReference type="PANTHER" id="PTHR43355:SF2">
    <property type="entry name" value="FLAVIN REDUCTASE (NADPH)"/>
    <property type="match status" value="1"/>
</dbReference>
<dbReference type="InterPro" id="IPR016040">
    <property type="entry name" value="NAD(P)-bd_dom"/>
</dbReference>
<dbReference type="Pfam" id="PF13460">
    <property type="entry name" value="NAD_binding_10"/>
    <property type="match status" value="1"/>
</dbReference>
<evidence type="ECO:0000259" key="1">
    <source>
        <dbReference type="Pfam" id="PF13460"/>
    </source>
</evidence>
<reference evidence="2 3" key="1">
    <citation type="submission" date="2021-03" db="EMBL/GenBank/DDBJ databases">
        <title>novel species isolated from a fishpond in China.</title>
        <authorList>
            <person name="Lu H."/>
            <person name="Cai Z."/>
        </authorList>
    </citation>
    <scope>NUCLEOTIDE SEQUENCE [LARGE SCALE GENOMIC DNA]</scope>
    <source>
        <strain evidence="2 3">JCM 31546</strain>
    </source>
</reference>
<name>A0ABS3BMZ3_9BACT</name>
<dbReference type="Gene3D" id="3.40.50.720">
    <property type="entry name" value="NAD(P)-binding Rossmann-like Domain"/>
    <property type="match status" value="1"/>
</dbReference>
<keyword evidence="3" id="KW-1185">Reference proteome</keyword>
<gene>
    <name evidence="2" type="ORF">J0A67_06085</name>
</gene>
<accession>A0ABS3BMZ3</accession>
<comment type="caution">
    <text evidence="2">The sequence shown here is derived from an EMBL/GenBank/DDBJ whole genome shotgun (WGS) entry which is preliminary data.</text>
</comment>
<evidence type="ECO:0000313" key="3">
    <source>
        <dbReference type="Proteomes" id="UP000664698"/>
    </source>
</evidence>